<gene>
    <name evidence="1" type="ORF">CLUP02_16533</name>
</gene>
<dbReference type="RefSeq" id="XP_049152599.1">
    <property type="nucleotide sequence ID" value="XM_049295452.1"/>
</dbReference>
<accession>A0A9Q8T8Y9</accession>
<dbReference type="AlphaFoldDB" id="A0A9Q8T8Y9"/>
<dbReference type="Proteomes" id="UP000830671">
    <property type="component" value="Chromosome 9"/>
</dbReference>
<sequence length="313" mass="34582">MRATPHCIAREFLTLIRIPQEAGCRPQLKTGMWQALLCPSRLVFASTVATSISHLALAAQPIHQLPCILSPQNMYWVKQARQSPVPIPSDYPVRCKDAKYVIRKFFAEQDEDEDANAPNHADEYNAPQGSDGASFRIAYTVVYPYLPSRVFPTWRPAGAPSVDWHSGVWGSDSGTPVSDGQDGGTKHTLVNTWHAVSYEHTAIGTDNTCAVFELKLMQGIYARAQQLVGLFYQLSGRSCIYLTYADLNVCAQTATGVAKNKLQLHSLDTNALRVPVMTVTWNRVKKSTIPDTCLIACKLGERYWGILIPLTGA</sequence>
<dbReference type="GeneID" id="73350462"/>
<reference evidence="1" key="1">
    <citation type="journal article" date="2021" name="Mol. Plant Microbe Interact.">
        <title>Complete Genome Sequence of the Plant-Pathogenic Fungus Colletotrichum lupini.</title>
        <authorList>
            <person name="Baroncelli R."/>
            <person name="Pensec F."/>
            <person name="Da Lio D."/>
            <person name="Boufleur T."/>
            <person name="Vicente I."/>
            <person name="Sarrocco S."/>
            <person name="Picot A."/>
            <person name="Baraldi E."/>
            <person name="Sukno S."/>
            <person name="Thon M."/>
            <person name="Le Floch G."/>
        </authorList>
    </citation>
    <scope>NUCLEOTIDE SEQUENCE</scope>
    <source>
        <strain evidence="1">IMI 504893</strain>
    </source>
</reference>
<name>A0A9Q8T8Y9_9PEZI</name>
<keyword evidence="2" id="KW-1185">Reference proteome</keyword>
<dbReference type="EMBL" id="CP019481">
    <property type="protein sequence ID" value="UQC91000.1"/>
    <property type="molecule type" value="Genomic_DNA"/>
</dbReference>
<proteinExistence type="predicted"/>
<evidence type="ECO:0000313" key="2">
    <source>
        <dbReference type="Proteomes" id="UP000830671"/>
    </source>
</evidence>
<dbReference type="KEGG" id="clup:CLUP02_16533"/>
<organism evidence="1 2">
    <name type="scientific">Colletotrichum lupini</name>
    <dbReference type="NCBI Taxonomy" id="145971"/>
    <lineage>
        <taxon>Eukaryota</taxon>
        <taxon>Fungi</taxon>
        <taxon>Dikarya</taxon>
        <taxon>Ascomycota</taxon>
        <taxon>Pezizomycotina</taxon>
        <taxon>Sordariomycetes</taxon>
        <taxon>Hypocreomycetidae</taxon>
        <taxon>Glomerellales</taxon>
        <taxon>Glomerellaceae</taxon>
        <taxon>Colletotrichum</taxon>
        <taxon>Colletotrichum acutatum species complex</taxon>
    </lineage>
</organism>
<protein>
    <submittedName>
        <fullName evidence="1">Uncharacterized protein</fullName>
    </submittedName>
</protein>
<evidence type="ECO:0000313" key="1">
    <source>
        <dbReference type="EMBL" id="UQC91000.1"/>
    </source>
</evidence>